<reference evidence="2" key="1">
    <citation type="journal article" date="2015" name="Genome Announc.">
        <title>Genome sequence of the AIDS-associated pathogen Penicillium marneffei (ATCC18224) and its near taxonomic relative Talaromyces stipitatus (ATCC10500).</title>
        <authorList>
            <person name="Nierman W.C."/>
            <person name="Fedorova-Abrams N.D."/>
            <person name="Andrianopoulos A."/>
        </authorList>
    </citation>
    <scope>NUCLEOTIDE SEQUENCE [LARGE SCALE GENOMIC DNA]</scope>
    <source>
        <strain evidence="2">ATCC 10500 / CBS 375.48 / QM 6759 / NRRL 1006</strain>
    </source>
</reference>
<dbReference type="InterPro" id="IPR010424">
    <property type="entry name" value="EutQ"/>
</dbReference>
<dbReference type="HOGENOM" id="CLU_141740_0_0_1"/>
<dbReference type="VEuPathDB" id="FungiDB:TSTA_047990"/>
<dbReference type="OMA" id="FTYHAKA"/>
<dbReference type="SUPFAM" id="SSF51182">
    <property type="entry name" value="RmlC-like cupins"/>
    <property type="match status" value="1"/>
</dbReference>
<dbReference type="EMBL" id="EQ962657">
    <property type="protein sequence ID" value="EED15355.1"/>
    <property type="molecule type" value="Genomic_DNA"/>
</dbReference>
<dbReference type="AlphaFoldDB" id="B8MKK0"/>
<dbReference type="InParanoid" id="B8MKK0"/>
<dbReference type="GeneID" id="8099347"/>
<dbReference type="eggNOG" id="ENOG502S3HA">
    <property type="taxonomic scope" value="Eukaryota"/>
</dbReference>
<gene>
    <name evidence="1" type="ORF">TSTA_047990</name>
</gene>
<dbReference type="Gene3D" id="2.60.120.10">
    <property type="entry name" value="Jelly Rolls"/>
    <property type="match status" value="1"/>
</dbReference>
<dbReference type="CDD" id="cd02228">
    <property type="entry name" value="cupin_EutQ"/>
    <property type="match status" value="1"/>
</dbReference>
<evidence type="ECO:0000313" key="2">
    <source>
        <dbReference type="Proteomes" id="UP000001745"/>
    </source>
</evidence>
<proteinExistence type="predicted"/>
<dbReference type="InterPro" id="IPR014710">
    <property type="entry name" value="RmlC-like_jellyroll"/>
</dbReference>
<keyword evidence="2" id="KW-1185">Reference proteome</keyword>
<accession>B8MKK0</accession>
<dbReference type="OrthoDB" id="4985585at2759"/>
<protein>
    <submittedName>
        <fullName evidence="1">Ethanolamine utilization protein (EutQ), putative</fullName>
    </submittedName>
</protein>
<name>B8MKK0_TALSN</name>
<evidence type="ECO:0000313" key="1">
    <source>
        <dbReference type="EMBL" id="EED15355.1"/>
    </source>
</evidence>
<dbReference type="PANTHER" id="PTHR36169:SF1">
    <property type="entry name" value="ACETATE KINASE EUTQ"/>
    <property type="match status" value="1"/>
</dbReference>
<dbReference type="Proteomes" id="UP000001745">
    <property type="component" value="Unassembled WGS sequence"/>
</dbReference>
<organism evidence="1 2">
    <name type="scientific">Talaromyces stipitatus (strain ATCC 10500 / CBS 375.48 / QM 6759 / NRRL 1006)</name>
    <name type="common">Penicillium stipitatum</name>
    <dbReference type="NCBI Taxonomy" id="441959"/>
    <lineage>
        <taxon>Eukaryota</taxon>
        <taxon>Fungi</taxon>
        <taxon>Dikarya</taxon>
        <taxon>Ascomycota</taxon>
        <taxon>Pezizomycotina</taxon>
        <taxon>Eurotiomycetes</taxon>
        <taxon>Eurotiomycetidae</taxon>
        <taxon>Eurotiales</taxon>
        <taxon>Trichocomaceae</taxon>
        <taxon>Talaromyces</taxon>
        <taxon>Talaromyces sect. Talaromyces</taxon>
    </lineage>
</organism>
<dbReference type="PANTHER" id="PTHR36169">
    <property type="entry name" value="ETHANOLAMINE UTILIZATION PROTEIN EUTQ"/>
    <property type="match status" value="1"/>
</dbReference>
<sequence length="143" mass="15706">MGSILSRVSGSKKSITTTAKDAKMAPVGMTYYEKAQSTFKPPLIANDNAFLGDISSSEKNDAEHPVSCGFYRLEKGTPLVYEYTYHEMKIILEGEFEISDETGQKVTAKPGDVFYFPKGSKITFTTPSYGLAFYTGQRKEGAA</sequence>
<dbReference type="RefSeq" id="XP_002485308.1">
    <property type="nucleotide sequence ID" value="XM_002485263.1"/>
</dbReference>
<dbReference type="InterPro" id="IPR011051">
    <property type="entry name" value="RmlC_Cupin_sf"/>
</dbReference>
<dbReference type="PhylomeDB" id="B8MKK0"/>
<dbReference type="Pfam" id="PF06249">
    <property type="entry name" value="EutQ"/>
    <property type="match status" value="1"/>
</dbReference>